<dbReference type="RefSeq" id="WP_066647146.1">
    <property type="nucleotide sequence ID" value="NZ_VWXL01000110.1"/>
</dbReference>
<dbReference type="GO" id="GO:0005886">
    <property type="term" value="C:plasma membrane"/>
    <property type="evidence" value="ECO:0007669"/>
    <property type="project" value="UniProtKB-SubCell"/>
</dbReference>
<evidence type="ECO:0000256" key="5">
    <source>
        <dbReference type="ARBA" id="ARBA00022692"/>
    </source>
</evidence>
<organism evidence="14 15">
    <name type="scientific">Caproicibacter fermentans</name>
    <dbReference type="NCBI Taxonomy" id="2576756"/>
    <lineage>
        <taxon>Bacteria</taxon>
        <taxon>Bacillati</taxon>
        <taxon>Bacillota</taxon>
        <taxon>Clostridia</taxon>
        <taxon>Eubacteriales</taxon>
        <taxon>Acutalibacteraceae</taxon>
        <taxon>Caproicibacter</taxon>
    </lineage>
</organism>
<dbReference type="SUPFAM" id="SSF161098">
    <property type="entry name" value="MetI-like"/>
    <property type="match status" value="1"/>
</dbReference>
<evidence type="ECO:0000259" key="13">
    <source>
        <dbReference type="PROSITE" id="PS50928"/>
    </source>
</evidence>
<comment type="caution">
    <text evidence="14">The sequence shown here is derived from an EMBL/GenBank/DDBJ whole genome shotgun (WGS) entry which is preliminary data.</text>
</comment>
<keyword evidence="4" id="KW-0997">Cell inner membrane</keyword>
<reference evidence="14 15" key="1">
    <citation type="submission" date="2019-09" db="EMBL/GenBank/DDBJ databases">
        <title>Genome sequence of Clostridium sp. EA1.</title>
        <authorList>
            <person name="Poehlein A."/>
            <person name="Bengelsdorf F.R."/>
            <person name="Daniel R."/>
        </authorList>
    </citation>
    <scope>NUCLEOTIDE SEQUENCE [LARGE SCALE GENOMIC DNA]</scope>
    <source>
        <strain evidence="14 15">EA1</strain>
    </source>
</reference>
<dbReference type="CDD" id="cd06261">
    <property type="entry name" value="TM_PBP2"/>
    <property type="match status" value="1"/>
</dbReference>
<dbReference type="OrthoDB" id="9797852at2"/>
<keyword evidence="2 12" id="KW-0813">Transport</keyword>
<dbReference type="PROSITE" id="PS50928">
    <property type="entry name" value="ABC_TM1"/>
    <property type="match status" value="1"/>
</dbReference>
<feature type="transmembrane region" description="Helical" evidence="12">
    <location>
        <begin position="96"/>
        <end position="119"/>
    </location>
</feature>
<feature type="transmembrane region" description="Helical" evidence="12">
    <location>
        <begin position="212"/>
        <end position="233"/>
    </location>
</feature>
<evidence type="ECO:0000313" key="15">
    <source>
        <dbReference type="Proteomes" id="UP000469440"/>
    </source>
</evidence>
<protein>
    <recommendedName>
        <fullName evidence="11">Oligopeptide transport system permease protein OppC</fullName>
    </recommendedName>
</protein>
<dbReference type="InterPro" id="IPR050366">
    <property type="entry name" value="BP-dependent_transpt_permease"/>
</dbReference>
<dbReference type="EMBL" id="VWXL01000110">
    <property type="protein sequence ID" value="MVB13119.1"/>
    <property type="molecule type" value="Genomic_DNA"/>
</dbReference>
<feature type="transmembrane region" description="Helical" evidence="12">
    <location>
        <begin position="270"/>
        <end position="290"/>
    </location>
</feature>
<evidence type="ECO:0000256" key="2">
    <source>
        <dbReference type="ARBA" id="ARBA00022448"/>
    </source>
</evidence>
<proteinExistence type="inferred from homology"/>
<evidence type="ECO:0000256" key="8">
    <source>
        <dbReference type="ARBA" id="ARBA00022989"/>
    </source>
</evidence>
<dbReference type="Pfam" id="PF12911">
    <property type="entry name" value="OppC_N"/>
    <property type="match status" value="1"/>
</dbReference>
<evidence type="ECO:0000256" key="9">
    <source>
        <dbReference type="ARBA" id="ARBA00023136"/>
    </source>
</evidence>
<evidence type="ECO:0000256" key="4">
    <source>
        <dbReference type="ARBA" id="ARBA00022519"/>
    </source>
</evidence>
<keyword evidence="15" id="KW-1185">Reference proteome</keyword>
<keyword evidence="9 12" id="KW-0472">Membrane</keyword>
<dbReference type="InterPro" id="IPR025966">
    <property type="entry name" value="OppC_N"/>
</dbReference>
<feature type="domain" description="ABC transmembrane type-1" evidence="13">
    <location>
        <begin position="92"/>
        <end position="290"/>
    </location>
</feature>
<evidence type="ECO:0000256" key="7">
    <source>
        <dbReference type="ARBA" id="ARBA00022927"/>
    </source>
</evidence>
<dbReference type="Gene3D" id="1.10.3720.10">
    <property type="entry name" value="MetI-like"/>
    <property type="match status" value="1"/>
</dbReference>
<evidence type="ECO:0000256" key="3">
    <source>
        <dbReference type="ARBA" id="ARBA00022475"/>
    </source>
</evidence>
<dbReference type="GO" id="GO:0055085">
    <property type="term" value="P:transmembrane transport"/>
    <property type="evidence" value="ECO:0007669"/>
    <property type="project" value="InterPro"/>
</dbReference>
<evidence type="ECO:0000256" key="6">
    <source>
        <dbReference type="ARBA" id="ARBA00022856"/>
    </source>
</evidence>
<dbReference type="NCBIfam" id="NF045476">
    <property type="entry name" value="Opp4C"/>
    <property type="match status" value="1"/>
</dbReference>
<evidence type="ECO:0000256" key="11">
    <source>
        <dbReference type="ARBA" id="ARBA00072251"/>
    </source>
</evidence>
<comment type="subcellular location">
    <subcellularLocation>
        <location evidence="1">Cell inner membrane</location>
        <topology evidence="1">Multi-pass membrane protein</topology>
    </subcellularLocation>
    <subcellularLocation>
        <location evidence="12">Cell membrane</location>
        <topology evidence="12">Multi-pass membrane protein</topology>
    </subcellularLocation>
</comment>
<evidence type="ECO:0000256" key="1">
    <source>
        <dbReference type="ARBA" id="ARBA00004429"/>
    </source>
</evidence>
<dbReference type="InterPro" id="IPR053523">
    <property type="entry name" value="Oligopeptide_permease_AppC"/>
</dbReference>
<dbReference type="InterPro" id="IPR000515">
    <property type="entry name" value="MetI-like"/>
</dbReference>
<keyword evidence="5 12" id="KW-0812">Transmembrane</keyword>
<dbReference type="GO" id="GO:0015833">
    <property type="term" value="P:peptide transport"/>
    <property type="evidence" value="ECO:0007669"/>
    <property type="project" value="UniProtKB-KW"/>
</dbReference>
<comment type="similarity">
    <text evidence="10">Belongs to the binding-protein-dependent transport system permease family. OppBC subfamily.</text>
</comment>
<keyword evidence="8 12" id="KW-1133">Transmembrane helix</keyword>
<dbReference type="PANTHER" id="PTHR43386">
    <property type="entry name" value="OLIGOPEPTIDE TRANSPORT SYSTEM PERMEASE PROTEIN APPC"/>
    <property type="match status" value="1"/>
</dbReference>
<dbReference type="Proteomes" id="UP000469440">
    <property type="component" value="Unassembled WGS sequence"/>
</dbReference>
<dbReference type="AlphaFoldDB" id="A0A6N8I563"/>
<evidence type="ECO:0000256" key="10">
    <source>
        <dbReference type="ARBA" id="ARBA00024202"/>
    </source>
</evidence>
<name>A0A6N8I563_9FIRM</name>
<dbReference type="PANTHER" id="PTHR43386:SF2">
    <property type="entry name" value="OLIGOPEPTIDE TRANSPORT SYSTEM PERMEASE PROTEIN OPPC"/>
    <property type="match status" value="1"/>
</dbReference>
<dbReference type="GO" id="GO:0015031">
    <property type="term" value="P:protein transport"/>
    <property type="evidence" value="ECO:0007669"/>
    <property type="project" value="UniProtKB-KW"/>
</dbReference>
<feature type="transmembrane region" description="Helical" evidence="12">
    <location>
        <begin position="162"/>
        <end position="181"/>
    </location>
</feature>
<keyword evidence="3" id="KW-1003">Cell membrane</keyword>
<keyword evidence="6" id="KW-0571">Peptide transport</keyword>
<dbReference type="InterPro" id="IPR035906">
    <property type="entry name" value="MetI-like_sf"/>
</dbReference>
<feature type="transmembrane region" description="Helical" evidence="12">
    <location>
        <begin position="131"/>
        <end position="150"/>
    </location>
</feature>
<accession>A0A6N8I563</accession>
<feature type="transmembrane region" description="Helical" evidence="12">
    <location>
        <begin position="30"/>
        <end position="51"/>
    </location>
</feature>
<evidence type="ECO:0000313" key="14">
    <source>
        <dbReference type="EMBL" id="MVB13119.1"/>
    </source>
</evidence>
<evidence type="ECO:0000256" key="12">
    <source>
        <dbReference type="RuleBase" id="RU363032"/>
    </source>
</evidence>
<keyword evidence="7" id="KW-0653">Protein transport</keyword>
<dbReference type="Pfam" id="PF00528">
    <property type="entry name" value="BPD_transp_1"/>
    <property type="match status" value="1"/>
</dbReference>
<gene>
    <name evidence="14" type="primary">oppC_2</name>
    <name evidence="14" type="ORF">CAFE_38740</name>
</gene>
<sequence length="303" mass="33878">MTTAKKTAKQKETQQTPWRLAFHRLKKNKLALVGLGVLVLIFLVCFLGPYFSPYPDVNMVDLAHSKQPPSPQHWLGTDRSGRDILSRLMFGGRVSMTVGAVATVLEIFIGTLFGCIAGYYRGWIDTVMMRVVDIILSLPTMPILIMISAVFSDLHVDTKIRIYLLMFILAALGWAGICRYFRGQVLSIREMEYMLATESMGIRDIKKIFKHIIPNVFPLVIVTATLAIGDTILMESTMSFLGVGVLPPYASWGNIVSEGSNMVDFTLHPWMWMPAGFCILITVLCINLLGDGLRDALDPRMNK</sequence>